<dbReference type="Pfam" id="PF06114">
    <property type="entry name" value="Peptidase_M78"/>
    <property type="match status" value="1"/>
</dbReference>
<name>A0A2U3D5X6_SULT2</name>
<proteinExistence type="predicted"/>
<dbReference type="AlphaFoldDB" id="A0A2U3D5X6"/>
<evidence type="ECO:0000313" key="3">
    <source>
        <dbReference type="Proteomes" id="UP000245380"/>
    </source>
</evidence>
<feature type="domain" description="IrrE N-terminal-like" evidence="1">
    <location>
        <begin position="47"/>
        <end position="151"/>
    </location>
</feature>
<comment type="caution">
    <text evidence="2">The sequence shown here is derived from an EMBL/GenBank/DDBJ whole genome shotgun (WGS) entry which is preliminary data.</text>
</comment>
<reference evidence="2 3" key="1">
    <citation type="submission" date="2016-11" db="EMBL/GenBank/DDBJ databases">
        <title>Comparative genomics of Acidibacillus ferroxidans species.</title>
        <authorList>
            <person name="Oliveira G."/>
            <person name="Nunes G."/>
            <person name="Oliveira R."/>
            <person name="Araujo F."/>
            <person name="Salim A."/>
            <person name="Scholte L."/>
            <person name="Morais D."/>
            <person name="Nancucheo I."/>
            <person name="Johnson D.B."/>
            <person name="Grail B."/>
            <person name="Bittencourt J."/>
            <person name="Valadares R."/>
        </authorList>
    </citation>
    <scope>NUCLEOTIDE SEQUENCE [LARGE SCALE GENOMIC DNA]</scope>
    <source>
        <strain evidence="2 3">Y002</strain>
    </source>
</reference>
<keyword evidence="3" id="KW-1185">Reference proteome</keyword>
<dbReference type="OrthoDB" id="2417909at2"/>
<dbReference type="EMBL" id="MPDK01000031">
    <property type="protein sequence ID" value="PWI56669.1"/>
    <property type="molecule type" value="Genomic_DNA"/>
</dbReference>
<evidence type="ECO:0000259" key="1">
    <source>
        <dbReference type="Pfam" id="PF06114"/>
    </source>
</evidence>
<evidence type="ECO:0000313" key="2">
    <source>
        <dbReference type="EMBL" id="PWI56669.1"/>
    </source>
</evidence>
<gene>
    <name evidence="2" type="ORF">BM613_12635</name>
</gene>
<protein>
    <recommendedName>
        <fullName evidence="1">IrrE N-terminal-like domain-containing protein</fullName>
    </recommendedName>
</protein>
<accession>A0A2U3D5X6</accession>
<dbReference type="InterPro" id="IPR010359">
    <property type="entry name" value="IrrE_HExxH"/>
</dbReference>
<sequence>MFHSFCMSEFEKTIWNFYLQKGIKNPAEISLYVFDDQANFEVIKRKGASYAVEIGDVYYIFLDSSIPLPNRREQLAHEIGHVLLHAGNQLWTSPLIKEKQEAQAKKFAHYALIPSWFLIEKLQDAPETIQGKAATLADFFCVSEPFVIERLFLLEKDISGGEIHARTY</sequence>
<organism evidence="2 3">
    <name type="scientific">Sulfoacidibacillus thermotolerans</name>
    <name type="common">Acidibacillus sulfuroxidans</name>
    <dbReference type="NCBI Taxonomy" id="1765684"/>
    <lineage>
        <taxon>Bacteria</taxon>
        <taxon>Bacillati</taxon>
        <taxon>Bacillota</taxon>
        <taxon>Bacilli</taxon>
        <taxon>Bacillales</taxon>
        <taxon>Alicyclobacillaceae</taxon>
        <taxon>Sulfoacidibacillus</taxon>
    </lineage>
</organism>
<dbReference type="Proteomes" id="UP000245380">
    <property type="component" value="Unassembled WGS sequence"/>
</dbReference>